<dbReference type="EMBL" id="NKXS01002175">
    <property type="protein sequence ID" value="PIN14979.1"/>
    <property type="molecule type" value="Genomic_DNA"/>
</dbReference>
<dbReference type="Pfam" id="PF13962">
    <property type="entry name" value="PGG"/>
    <property type="match status" value="1"/>
</dbReference>
<evidence type="ECO:0000313" key="4">
    <source>
        <dbReference type="Proteomes" id="UP000231279"/>
    </source>
</evidence>
<keyword evidence="4" id="KW-1185">Reference proteome</keyword>
<gene>
    <name evidence="3" type="ORF">CDL12_12380</name>
</gene>
<evidence type="ECO:0000256" key="1">
    <source>
        <dbReference type="SAM" id="Phobius"/>
    </source>
</evidence>
<evidence type="ECO:0000313" key="3">
    <source>
        <dbReference type="EMBL" id="PIN14979.1"/>
    </source>
</evidence>
<dbReference type="Proteomes" id="UP000231279">
    <property type="component" value="Unassembled WGS sequence"/>
</dbReference>
<keyword evidence="1" id="KW-0812">Transmembrane</keyword>
<evidence type="ECO:0000259" key="2">
    <source>
        <dbReference type="Pfam" id="PF13962"/>
    </source>
</evidence>
<sequence>MATGEAGTEALTNTKDNMILVGTIIATFTHTAGINPPGGVYQDGPLIGTAVAAQRTAFKVFTKHRKFSRHFILAAISFMATAYGAAYVVTMVHIGGLEVFLLLVFVVTGLGAAYHRIKD</sequence>
<name>A0A2G9HBT2_9LAMI</name>
<feature type="transmembrane region" description="Helical" evidence="1">
    <location>
        <begin position="95"/>
        <end position="114"/>
    </location>
</feature>
<accession>A0A2G9HBT2</accession>
<dbReference type="STRING" id="429701.A0A2G9HBT2"/>
<keyword evidence="1" id="KW-1133">Transmembrane helix</keyword>
<protein>
    <recommendedName>
        <fullName evidence="2">PGG domain-containing protein</fullName>
    </recommendedName>
</protein>
<reference evidence="4" key="1">
    <citation type="journal article" date="2018" name="Gigascience">
        <title>Genome assembly of the Pink Ipe (Handroanthus impetiginosus, Bignoniaceae), a highly valued, ecologically keystone Neotropical timber forest tree.</title>
        <authorList>
            <person name="Silva-Junior O.B."/>
            <person name="Grattapaglia D."/>
            <person name="Novaes E."/>
            <person name="Collevatti R.G."/>
        </authorList>
    </citation>
    <scope>NUCLEOTIDE SEQUENCE [LARGE SCALE GENOMIC DNA]</scope>
    <source>
        <strain evidence="4">cv. UFG-1</strain>
    </source>
</reference>
<dbReference type="InterPro" id="IPR026961">
    <property type="entry name" value="PGG_dom"/>
</dbReference>
<proteinExistence type="predicted"/>
<feature type="transmembrane region" description="Helical" evidence="1">
    <location>
        <begin position="71"/>
        <end position="89"/>
    </location>
</feature>
<dbReference type="OrthoDB" id="902644at2759"/>
<keyword evidence="1" id="KW-0472">Membrane</keyword>
<organism evidence="3 4">
    <name type="scientific">Handroanthus impetiginosus</name>
    <dbReference type="NCBI Taxonomy" id="429701"/>
    <lineage>
        <taxon>Eukaryota</taxon>
        <taxon>Viridiplantae</taxon>
        <taxon>Streptophyta</taxon>
        <taxon>Embryophyta</taxon>
        <taxon>Tracheophyta</taxon>
        <taxon>Spermatophyta</taxon>
        <taxon>Magnoliopsida</taxon>
        <taxon>eudicotyledons</taxon>
        <taxon>Gunneridae</taxon>
        <taxon>Pentapetalae</taxon>
        <taxon>asterids</taxon>
        <taxon>lamiids</taxon>
        <taxon>Lamiales</taxon>
        <taxon>Bignoniaceae</taxon>
        <taxon>Crescentiina</taxon>
        <taxon>Tabebuia alliance</taxon>
        <taxon>Handroanthus</taxon>
    </lineage>
</organism>
<feature type="domain" description="PGG" evidence="2">
    <location>
        <begin position="9"/>
        <end position="82"/>
    </location>
</feature>
<dbReference type="AlphaFoldDB" id="A0A2G9HBT2"/>
<comment type="caution">
    <text evidence="3">The sequence shown here is derived from an EMBL/GenBank/DDBJ whole genome shotgun (WGS) entry which is preliminary data.</text>
</comment>